<name>A0ABV7V283_9SPHN</name>
<evidence type="ECO:0000256" key="2">
    <source>
        <dbReference type="ARBA" id="ARBA00022723"/>
    </source>
</evidence>
<evidence type="ECO:0000256" key="3">
    <source>
        <dbReference type="ARBA" id="ARBA00022801"/>
    </source>
</evidence>
<feature type="domain" description="Amidohydrolase-related" evidence="6">
    <location>
        <begin position="53"/>
        <end position="365"/>
    </location>
</feature>
<dbReference type="RefSeq" id="WP_191323662.1">
    <property type="nucleotide sequence ID" value="NZ_BMZP01000005.1"/>
</dbReference>
<dbReference type="Pfam" id="PF01979">
    <property type="entry name" value="Amidohydro_1"/>
    <property type="match status" value="1"/>
</dbReference>
<dbReference type="InterPro" id="IPR011059">
    <property type="entry name" value="Metal-dep_hydrolase_composite"/>
</dbReference>
<proteinExistence type="inferred from homology"/>
<dbReference type="SUPFAM" id="SSF51338">
    <property type="entry name" value="Composite domain of metallo-dependent hydrolases"/>
    <property type="match status" value="1"/>
</dbReference>
<dbReference type="PIRSF" id="PIRSF038994">
    <property type="entry name" value="NagA"/>
    <property type="match status" value="1"/>
</dbReference>
<dbReference type="EC" id="3.5.1.25" evidence="7"/>
<dbReference type="SUPFAM" id="SSF51556">
    <property type="entry name" value="Metallo-dependent hydrolases"/>
    <property type="match status" value="1"/>
</dbReference>
<dbReference type="Gene3D" id="2.30.40.10">
    <property type="entry name" value="Urease, subunit C, domain 1"/>
    <property type="match status" value="1"/>
</dbReference>
<dbReference type="InterPro" id="IPR032466">
    <property type="entry name" value="Metal_Hydrolase"/>
</dbReference>
<dbReference type="GO" id="GO:0008448">
    <property type="term" value="F:N-acetylglucosamine-6-phosphate deacetylase activity"/>
    <property type="evidence" value="ECO:0007669"/>
    <property type="project" value="UniProtKB-EC"/>
</dbReference>
<evidence type="ECO:0000313" key="7">
    <source>
        <dbReference type="EMBL" id="MFC3671544.1"/>
    </source>
</evidence>
<dbReference type="InterPro" id="IPR003764">
    <property type="entry name" value="GlcNAc_6-P_deAcase"/>
</dbReference>
<dbReference type="InterPro" id="IPR006680">
    <property type="entry name" value="Amidohydro-rel"/>
</dbReference>
<dbReference type="PANTHER" id="PTHR11113">
    <property type="entry name" value="N-ACETYLGLUCOSAMINE-6-PHOSPHATE DEACETYLASE"/>
    <property type="match status" value="1"/>
</dbReference>
<evidence type="ECO:0000256" key="4">
    <source>
        <dbReference type="ARBA" id="ARBA00023277"/>
    </source>
</evidence>
<keyword evidence="3 5" id="KW-0378">Hydrolase</keyword>
<comment type="similarity">
    <text evidence="1 5">Belongs to the metallo-dependent hydrolases superfamily. NagA family.</text>
</comment>
<protein>
    <submittedName>
        <fullName evidence="7">N-acetylglucosamine-6-phosphate deacetylase</fullName>
        <ecNumber evidence="7">3.5.1.25</ecNumber>
    </submittedName>
</protein>
<dbReference type="Gene3D" id="3.20.20.140">
    <property type="entry name" value="Metal-dependent hydrolases"/>
    <property type="match status" value="1"/>
</dbReference>
<keyword evidence="2" id="KW-0479">Metal-binding</keyword>
<reference evidence="8" key="1">
    <citation type="journal article" date="2019" name="Int. J. Syst. Evol. Microbiol.">
        <title>The Global Catalogue of Microorganisms (GCM) 10K type strain sequencing project: providing services to taxonomists for standard genome sequencing and annotation.</title>
        <authorList>
            <consortium name="The Broad Institute Genomics Platform"/>
            <consortium name="The Broad Institute Genome Sequencing Center for Infectious Disease"/>
            <person name="Wu L."/>
            <person name="Ma J."/>
        </authorList>
    </citation>
    <scope>NUCLEOTIDE SEQUENCE [LARGE SCALE GENOMIC DNA]</scope>
    <source>
        <strain evidence="8">KCTC 42224</strain>
    </source>
</reference>
<dbReference type="Proteomes" id="UP001595683">
    <property type="component" value="Unassembled WGS sequence"/>
</dbReference>
<dbReference type="PANTHER" id="PTHR11113:SF14">
    <property type="entry name" value="N-ACETYLGLUCOSAMINE-6-PHOSPHATE DEACETYLASE"/>
    <property type="match status" value="1"/>
</dbReference>
<organism evidence="7 8">
    <name type="scientific">Novosphingobium pokkalii</name>
    <dbReference type="NCBI Taxonomy" id="1770194"/>
    <lineage>
        <taxon>Bacteria</taxon>
        <taxon>Pseudomonadati</taxon>
        <taxon>Pseudomonadota</taxon>
        <taxon>Alphaproteobacteria</taxon>
        <taxon>Sphingomonadales</taxon>
        <taxon>Sphingomonadaceae</taxon>
        <taxon>Novosphingobium</taxon>
    </lineage>
</organism>
<sequence length="380" mass="38992">MTVLAFTNGHILLGDTTANAAQFTLDNGRIAAIDATGSLSPDVAPIDLAGGWLLPGFVDSQVNGGGGALLNNAITVAALETIARAHARFGTTTLMPTLITDTPAAISAALDVVDMAIAQGMPGIAGLHIEGPFINAVRKGIHDPALIRRLDEDLLAQLCRPRRGKVMLTIAPEQVDPAGLARLRAAGVIVSAGHTNATFAEAQAGFAGGVTGVTHLFNAMSPLQHRAPGMVGAALLDDAVWCGIIADGVHVAAPALEIALRMKGVDRLMLVTDAMPSVGMSDGSFLLNGRTITVTDGVCQDENGTLAGSSLDMAGAVRNMVALTSADVAMASRMASHTPAAFLGLDAEIGTLTQGRRADMVWLDAALQPVQCWIGGTTMI</sequence>
<dbReference type="CDD" id="cd00854">
    <property type="entry name" value="NagA"/>
    <property type="match status" value="1"/>
</dbReference>
<dbReference type="EMBL" id="JBHRYE010000012">
    <property type="protein sequence ID" value="MFC3671544.1"/>
    <property type="molecule type" value="Genomic_DNA"/>
</dbReference>
<keyword evidence="4 5" id="KW-0119">Carbohydrate metabolism</keyword>
<evidence type="ECO:0000256" key="1">
    <source>
        <dbReference type="ARBA" id="ARBA00010716"/>
    </source>
</evidence>
<dbReference type="NCBIfam" id="TIGR00221">
    <property type="entry name" value="nagA"/>
    <property type="match status" value="1"/>
</dbReference>
<accession>A0ABV7V283</accession>
<evidence type="ECO:0000313" key="8">
    <source>
        <dbReference type="Proteomes" id="UP001595683"/>
    </source>
</evidence>
<evidence type="ECO:0000256" key="5">
    <source>
        <dbReference type="PIRNR" id="PIRNR038994"/>
    </source>
</evidence>
<comment type="caution">
    <text evidence="7">The sequence shown here is derived from an EMBL/GenBank/DDBJ whole genome shotgun (WGS) entry which is preliminary data.</text>
</comment>
<keyword evidence="8" id="KW-1185">Reference proteome</keyword>
<evidence type="ECO:0000259" key="6">
    <source>
        <dbReference type="Pfam" id="PF01979"/>
    </source>
</evidence>
<gene>
    <name evidence="7" type="primary">nagA</name>
    <name evidence="7" type="ORF">ACFOOT_08900</name>
</gene>